<dbReference type="InterPro" id="IPR001127">
    <property type="entry name" value="PTS_EIIA_1_perm"/>
</dbReference>
<dbReference type="NCBIfam" id="TIGR01996">
    <property type="entry name" value="PTS-II-BC-sucr"/>
    <property type="match status" value="1"/>
</dbReference>
<dbReference type="RefSeq" id="WP_166274296.1">
    <property type="nucleotide sequence ID" value="NZ_JAAFGS010000003.1"/>
</dbReference>
<keyword evidence="18" id="KW-1185">Reference proteome</keyword>
<feature type="transmembrane region" description="Helical" evidence="13">
    <location>
        <begin position="368"/>
        <end position="388"/>
    </location>
</feature>
<dbReference type="NCBIfam" id="TIGR00826">
    <property type="entry name" value="EIIB_glc"/>
    <property type="match status" value="1"/>
</dbReference>
<feature type="transmembrane region" description="Helical" evidence="13">
    <location>
        <begin position="215"/>
        <end position="239"/>
    </location>
</feature>
<dbReference type="Pfam" id="PF02378">
    <property type="entry name" value="PTS_EIIC"/>
    <property type="match status" value="1"/>
</dbReference>
<dbReference type="Gene3D" id="3.30.1360.60">
    <property type="entry name" value="Glucose permease domain IIB"/>
    <property type="match status" value="1"/>
</dbReference>
<dbReference type="InterPro" id="IPR001996">
    <property type="entry name" value="PTS_IIB_1"/>
</dbReference>
<evidence type="ECO:0000256" key="1">
    <source>
        <dbReference type="ARBA" id="ARBA00004651"/>
    </source>
</evidence>
<keyword evidence="9 13" id="KW-1133">Transmembrane helix</keyword>
<dbReference type="PANTHER" id="PTHR30175">
    <property type="entry name" value="PHOSPHOTRANSFERASE SYSTEM TRANSPORT PROTEIN"/>
    <property type="match status" value="1"/>
</dbReference>
<reference evidence="17 18" key="1">
    <citation type="submission" date="2020-01" db="EMBL/GenBank/DDBJ databases">
        <title>Polyphasic characterisation and genomic insights into a novel alkali tolerant bacterium VR-M41.</title>
        <authorList>
            <person name="Vemuluri V.R."/>
        </authorList>
    </citation>
    <scope>NUCLEOTIDE SEQUENCE [LARGE SCALE GENOMIC DNA]</scope>
    <source>
        <strain evidence="17 18">VR-M41</strain>
    </source>
</reference>
<keyword evidence="2" id="KW-0813">Transport</keyword>
<evidence type="ECO:0000259" key="15">
    <source>
        <dbReference type="PROSITE" id="PS51098"/>
    </source>
</evidence>
<evidence type="ECO:0000256" key="3">
    <source>
        <dbReference type="ARBA" id="ARBA00022475"/>
    </source>
</evidence>
<gene>
    <name evidence="17" type="ORF">GYN08_11265</name>
</gene>
<evidence type="ECO:0000259" key="14">
    <source>
        <dbReference type="PROSITE" id="PS51093"/>
    </source>
</evidence>
<dbReference type="PROSITE" id="PS51098">
    <property type="entry name" value="PTS_EIIB_TYPE_1"/>
    <property type="match status" value="1"/>
</dbReference>
<dbReference type="InterPro" id="IPR003352">
    <property type="entry name" value="PTS_EIIC"/>
</dbReference>
<feature type="transmembrane region" description="Helical" evidence="13">
    <location>
        <begin position="260"/>
        <end position="279"/>
    </location>
</feature>
<name>A0ABX0F5A8_9BACL</name>
<feature type="active site" description="Phosphocysteine intermediate; for EIIB activity" evidence="11">
    <location>
        <position position="27"/>
    </location>
</feature>
<dbReference type="NCBIfam" id="TIGR00830">
    <property type="entry name" value="PTBA"/>
    <property type="match status" value="1"/>
</dbReference>
<dbReference type="PROSITE" id="PS00371">
    <property type="entry name" value="PTS_EIIA_TYPE_1_HIS"/>
    <property type="match status" value="1"/>
</dbReference>
<organism evidence="17 18">
    <name type="scientific">Saccharibacillus alkalitolerans</name>
    <dbReference type="NCBI Taxonomy" id="2705290"/>
    <lineage>
        <taxon>Bacteria</taxon>
        <taxon>Bacillati</taxon>
        <taxon>Bacillota</taxon>
        <taxon>Bacilli</taxon>
        <taxon>Bacillales</taxon>
        <taxon>Paenibacillaceae</taxon>
        <taxon>Saccharibacillus</taxon>
    </lineage>
</organism>
<proteinExistence type="predicted"/>
<evidence type="ECO:0000313" key="18">
    <source>
        <dbReference type="Proteomes" id="UP000800303"/>
    </source>
</evidence>
<feature type="transmembrane region" description="Helical" evidence="13">
    <location>
        <begin position="434"/>
        <end position="455"/>
    </location>
</feature>
<dbReference type="PROSITE" id="PS51093">
    <property type="entry name" value="PTS_EIIA_TYPE_1"/>
    <property type="match status" value="1"/>
</dbReference>
<feature type="transmembrane region" description="Helical" evidence="13">
    <location>
        <begin position="395"/>
        <end position="414"/>
    </location>
</feature>
<dbReference type="InterPro" id="IPR036878">
    <property type="entry name" value="Glu_permease_IIB"/>
</dbReference>
<evidence type="ECO:0000256" key="4">
    <source>
        <dbReference type="ARBA" id="ARBA00022597"/>
    </source>
</evidence>
<evidence type="ECO:0000256" key="6">
    <source>
        <dbReference type="ARBA" id="ARBA00022683"/>
    </source>
</evidence>
<dbReference type="CDD" id="cd00212">
    <property type="entry name" value="PTS_IIB_glc"/>
    <property type="match status" value="1"/>
</dbReference>
<evidence type="ECO:0000259" key="16">
    <source>
        <dbReference type="PROSITE" id="PS51103"/>
    </source>
</evidence>
<feature type="transmembrane region" description="Helical" evidence="13">
    <location>
        <begin position="335"/>
        <end position="356"/>
    </location>
</feature>
<feature type="transmembrane region" description="Helical" evidence="13">
    <location>
        <begin position="112"/>
        <end position="133"/>
    </location>
</feature>
<dbReference type="PROSITE" id="PS01035">
    <property type="entry name" value="PTS_EIIB_TYPE_1_CYS"/>
    <property type="match status" value="1"/>
</dbReference>
<feature type="transmembrane region" description="Helical" evidence="13">
    <location>
        <begin position="184"/>
        <end position="203"/>
    </location>
</feature>
<dbReference type="Gene3D" id="2.70.70.10">
    <property type="entry name" value="Glucose Permease (Domain IIA)"/>
    <property type="match status" value="1"/>
</dbReference>
<dbReference type="PANTHER" id="PTHR30175:SF7">
    <property type="entry name" value="NEGATIVE REGULATOR OF SACY ACTIVITY"/>
    <property type="match status" value="1"/>
</dbReference>
<dbReference type="InterPro" id="IPR013013">
    <property type="entry name" value="PTS_EIIC_1"/>
</dbReference>
<dbReference type="SUPFAM" id="SSF51261">
    <property type="entry name" value="Duplicated hybrid motif"/>
    <property type="match status" value="1"/>
</dbReference>
<feature type="compositionally biased region" description="Low complexity" evidence="12">
    <location>
        <begin position="468"/>
        <end position="478"/>
    </location>
</feature>
<feature type="domain" description="PTS EIIA type-1" evidence="14">
    <location>
        <begin position="536"/>
        <end position="641"/>
    </location>
</feature>
<sequence>MSENRDIALEVVEAIGGRENIASFAHCATRLRIMVHDNEKIDQKRIENTDKVKGAFFNSGQYQIIFGTGTVNRIFEEVEKLGIESTSKEDIKSQGKKQGNAFQRAIRTFGDVFVPIIPVLVATGLFMGLRGLLTQDQVLAWFGMTKDGISPNFLLFTEVLTDTAFAFLPALVAWSAFRVFGGSPVLGIVLGLMLVNPALPNAYSVADGSAEALTMFGFIPVVGYQGSVLPAFFVGLIGAKFEKFLRKRVPEALDLILTPFITLLVMITLGLFAIGPVFHSLENVVLHGTTFLLDLPFGIAGLLIGFFHQIVVVTGVHHIFNFLEIQLLERTGANPFNAIITCAMAAQGAACLAVGLKTKNTKLKALALPSSLSAFLGISEPAIFGVNLRYMKPFVMGLIGGGVGGFLASLLHLAGTGMAVTVIPGTLLYLNNQLPLYILCNVAGAAVSFALTWLFGYKDEQTTVENAAGASENAAKASRQPAIPAPALTSSSAESAPETSAAPGKAETFVDVEASELLEVQAPMSGRVVPLSEVPDPAFAEGHMGRGIAIEPSEGRVLAPFDGTVALVMDKSRHAVILEHDSGAQLLIHVGINTVSLKGEGFTAHVQTGDRVRAGQTLLECDLDAIRTAGLSSVTPILVPDGVDAVLDVVPMSEGSVSAGGQAVLGIRHSAVAPS</sequence>
<evidence type="ECO:0000256" key="13">
    <source>
        <dbReference type="SAM" id="Phobius"/>
    </source>
</evidence>
<evidence type="ECO:0000313" key="17">
    <source>
        <dbReference type="EMBL" id="NGZ75902.1"/>
    </source>
</evidence>
<evidence type="ECO:0000256" key="10">
    <source>
        <dbReference type="ARBA" id="ARBA00023136"/>
    </source>
</evidence>
<evidence type="ECO:0000256" key="7">
    <source>
        <dbReference type="ARBA" id="ARBA00022692"/>
    </source>
</evidence>
<dbReference type="InterPro" id="IPR018113">
    <property type="entry name" value="PTrfase_EIIB_Cys"/>
</dbReference>
<dbReference type="EMBL" id="JAAFGS010000003">
    <property type="protein sequence ID" value="NGZ75902.1"/>
    <property type="molecule type" value="Genomic_DNA"/>
</dbReference>
<keyword evidence="6" id="KW-0598">Phosphotransferase system</keyword>
<comment type="caution">
    <text evidence="17">The sequence shown here is derived from an EMBL/GenBank/DDBJ whole genome shotgun (WGS) entry which is preliminary data.</text>
</comment>
<accession>A0ABX0F5A8</accession>
<keyword evidence="3" id="KW-1003">Cell membrane</keyword>
<dbReference type="SUPFAM" id="SSF55604">
    <property type="entry name" value="Glucose permease domain IIB"/>
    <property type="match status" value="1"/>
</dbReference>
<feature type="transmembrane region" description="Helical" evidence="13">
    <location>
        <begin position="299"/>
        <end position="323"/>
    </location>
</feature>
<dbReference type="InterPro" id="IPR050558">
    <property type="entry name" value="PTS_Sugar-Specific_Components"/>
</dbReference>
<evidence type="ECO:0000256" key="11">
    <source>
        <dbReference type="PROSITE-ProRule" id="PRU00421"/>
    </source>
</evidence>
<feature type="region of interest" description="Disordered" evidence="12">
    <location>
        <begin position="468"/>
        <end position="506"/>
    </location>
</feature>
<keyword evidence="8" id="KW-0418">Kinase</keyword>
<dbReference type="PROSITE" id="PS51103">
    <property type="entry name" value="PTS_EIIC_TYPE_1"/>
    <property type="match status" value="1"/>
</dbReference>
<keyword evidence="10 13" id="KW-0472">Membrane</keyword>
<protein>
    <submittedName>
        <fullName evidence="17">PTS beta-glucoside transporter subunit IIBCA</fullName>
    </submittedName>
</protein>
<evidence type="ECO:0000256" key="8">
    <source>
        <dbReference type="ARBA" id="ARBA00022777"/>
    </source>
</evidence>
<keyword evidence="4" id="KW-0762">Sugar transport</keyword>
<dbReference type="Pfam" id="PF00367">
    <property type="entry name" value="PTS_EIIB"/>
    <property type="match status" value="1"/>
</dbReference>
<evidence type="ECO:0000256" key="9">
    <source>
        <dbReference type="ARBA" id="ARBA00022989"/>
    </source>
</evidence>
<dbReference type="Pfam" id="PF00358">
    <property type="entry name" value="PTS_EIIA_1"/>
    <property type="match status" value="1"/>
</dbReference>
<evidence type="ECO:0000256" key="12">
    <source>
        <dbReference type="SAM" id="MobiDB-lite"/>
    </source>
</evidence>
<dbReference type="InterPro" id="IPR010973">
    <property type="entry name" value="PTS_IIBC_sucr"/>
</dbReference>
<keyword evidence="5" id="KW-0808">Transferase</keyword>
<feature type="compositionally biased region" description="Low complexity" evidence="12">
    <location>
        <begin position="485"/>
        <end position="503"/>
    </location>
</feature>
<evidence type="ECO:0000256" key="5">
    <source>
        <dbReference type="ARBA" id="ARBA00022679"/>
    </source>
</evidence>
<comment type="subcellular location">
    <subcellularLocation>
        <location evidence="1">Cell membrane</location>
        <topology evidence="1">Multi-pass membrane protein</topology>
    </subcellularLocation>
</comment>
<dbReference type="InterPro" id="IPR011055">
    <property type="entry name" value="Dup_hybrid_motif"/>
</dbReference>
<feature type="domain" description="PTS EIIC type-1" evidence="16">
    <location>
        <begin position="120"/>
        <end position="471"/>
    </location>
</feature>
<feature type="domain" description="PTS EIIB type-1" evidence="15">
    <location>
        <begin position="5"/>
        <end position="88"/>
    </location>
</feature>
<evidence type="ECO:0000256" key="2">
    <source>
        <dbReference type="ARBA" id="ARBA00022448"/>
    </source>
</evidence>
<feature type="transmembrane region" description="Helical" evidence="13">
    <location>
        <begin position="153"/>
        <end position="177"/>
    </location>
</feature>
<dbReference type="Proteomes" id="UP000800303">
    <property type="component" value="Unassembled WGS sequence"/>
</dbReference>
<keyword evidence="7 13" id="KW-0812">Transmembrane</keyword>